<evidence type="ECO:0000313" key="25">
    <source>
        <dbReference type="Proteomes" id="UP000261540"/>
    </source>
</evidence>
<evidence type="ECO:0000256" key="6">
    <source>
        <dbReference type="ARBA" id="ARBA00040276"/>
    </source>
</evidence>
<dbReference type="PROSITE" id="PS00061">
    <property type="entry name" value="ADH_SHORT"/>
    <property type="match status" value="1"/>
</dbReference>
<dbReference type="RefSeq" id="XP_072562631.1">
    <property type="nucleotide sequence ID" value="XM_072706530.1"/>
</dbReference>
<dbReference type="InterPro" id="IPR020904">
    <property type="entry name" value="Sc_DH/Rdtase_CS"/>
</dbReference>
<evidence type="ECO:0000256" key="21">
    <source>
        <dbReference type="ARBA" id="ARBA00049151"/>
    </source>
</evidence>
<evidence type="ECO:0000256" key="11">
    <source>
        <dbReference type="ARBA" id="ARBA00047672"/>
    </source>
</evidence>
<dbReference type="Proteomes" id="UP000261540">
    <property type="component" value="Unplaced"/>
</dbReference>
<evidence type="ECO:0000256" key="15">
    <source>
        <dbReference type="ARBA" id="ARBA00048170"/>
    </source>
</evidence>
<comment type="function">
    <text evidence="9">Catalyzes the NAD-dependent dehydrogenation (oxidation) of a broad array of hydroxylated polyunsaturated fatty acids (mainly eicosanoids and docosanoids, including prostaglandins, lipoxins and resolvins), yielding their corresponding keto (oxo) metabolites. Decreases the levels of the pro-proliferative prostaglandins such as prostaglandin E2 (whose activity is increased in cancer because of an increase in the expression of cyclooxygenase 2) and generates oxo-fatty acid products that can profoundly influence cell function by abrogating pro-inflammatory cytokine expression. Converts resolvins E1, D1 and D2 to their oxo products, which represents a mode of resolvin inactivation. Resolvin E1 plays important roles during the resolution phase of acute inflammation, while resolvins D1 and D2 have a unique role in obesity-induced adipose inflammation.</text>
</comment>
<evidence type="ECO:0000256" key="18">
    <source>
        <dbReference type="ARBA" id="ARBA00048611"/>
    </source>
</evidence>
<dbReference type="GO" id="GO:0005737">
    <property type="term" value="C:cytoplasm"/>
    <property type="evidence" value="ECO:0007669"/>
    <property type="project" value="TreeGrafter"/>
</dbReference>
<evidence type="ECO:0000256" key="9">
    <source>
        <dbReference type="ARBA" id="ARBA00045705"/>
    </source>
</evidence>
<evidence type="ECO:0000256" key="12">
    <source>
        <dbReference type="ARBA" id="ARBA00048008"/>
    </source>
</evidence>
<comment type="catalytic activity">
    <reaction evidence="14">
        <text>(11R)-hydroxy-(5Z,8Z,12E,14Z)-eicosatetraenoate + NAD(+) = 11-oxo-(5Z,8Z,12E,14Z)-eicosatetraenoate + NADH + H(+)</text>
        <dbReference type="Rhea" id="RHEA:48640"/>
        <dbReference type="ChEBI" id="CHEBI:15378"/>
        <dbReference type="ChEBI" id="CHEBI:57540"/>
        <dbReference type="ChEBI" id="CHEBI:57945"/>
        <dbReference type="ChEBI" id="CHEBI:78836"/>
        <dbReference type="ChEBI" id="CHEBI:90697"/>
    </reaction>
    <physiologicalReaction direction="left-to-right" evidence="14">
        <dbReference type="Rhea" id="RHEA:48641"/>
    </physiologicalReaction>
</comment>
<comment type="catalytic activity">
    <reaction evidence="12">
        <text>14-hydroxy-(4Z,7Z,10Z,12E,16Z,19Z)-docosahexaenoate + NAD(+) = 14-oxo-(4Z,7Z,10Z,12E,16Z,19Z)-docosahexaenoate + NADH + H(+)</text>
        <dbReference type="Rhea" id="RHEA:48952"/>
        <dbReference type="ChEBI" id="CHEBI:15378"/>
        <dbReference type="ChEBI" id="CHEBI:57540"/>
        <dbReference type="ChEBI" id="CHEBI:57945"/>
        <dbReference type="ChEBI" id="CHEBI:90866"/>
        <dbReference type="ChEBI" id="CHEBI:90867"/>
    </reaction>
    <physiologicalReaction direction="left-to-right" evidence="12">
        <dbReference type="Rhea" id="RHEA:48953"/>
    </physiologicalReaction>
</comment>
<dbReference type="EC" id="1.1.1.141" evidence="4"/>
<dbReference type="FunFam" id="3.40.50.720:FF:000149">
    <property type="entry name" value="15-hydroxyprostaglandin dehydrogenase [NAD(+)]"/>
    <property type="match status" value="1"/>
</dbReference>
<dbReference type="GO" id="GO:0016404">
    <property type="term" value="F:15-hydroxyprostaglandin dehydrogenase (NAD+) activity"/>
    <property type="evidence" value="ECO:0007669"/>
    <property type="project" value="UniProtKB-EC"/>
</dbReference>
<evidence type="ECO:0000256" key="1">
    <source>
        <dbReference type="ARBA" id="ARBA00006484"/>
    </source>
</evidence>
<evidence type="ECO:0000256" key="17">
    <source>
        <dbReference type="ARBA" id="ARBA00048535"/>
    </source>
</evidence>
<comment type="catalytic activity">
    <reaction evidence="13">
        <text>15-oxo-(5S,6R)-dihydroxy-(7E,9E,11Z)-eicosatrienoate + NADH + H(+) = (5S,6R,15S)-trihydroxy-(7E,9E,11Z)-eicosatrienoate + NAD(+)</text>
        <dbReference type="Rhea" id="RHEA:41596"/>
        <dbReference type="ChEBI" id="CHEBI:15378"/>
        <dbReference type="ChEBI" id="CHEBI:57540"/>
        <dbReference type="ChEBI" id="CHEBI:57945"/>
        <dbReference type="ChEBI" id="CHEBI:78325"/>
        <dbReference type="ChEBI" id="CHEBI:78329"/>
    </reaction>
    <physiologicalReaction direction="left-to-right" evidence="13">
        <dbReference type="Rhea" id="RHEA:41597"/>
    </physiologicalReaction>
</comment>
<dbReference type="Ensembl" id="ENSPKIT00000009186.1">
    <property type="protein sequence ID" value="ENSPKIP00000028407.1"/>
    <property type="gene ID" value="ENSPKIG00000010053.1"/>
</dbReference>
<evidence type="ECO:0000256" key="7">
    <source>
        <dbReference type="ARBA" id="ARBA00041812"/>
    </source>
</evidence>
<dbReference type="KEGG" id="pki:111860928"/>
<protein>
    <recommendedName>
        <fullName evidence="6">15-hydroxyprostaglandin dehydrogenase [NAD(+)]</fullName>
        <ecNumber evidence="4">1.1.1.141</ecNumber>
        <ecNumber evidence="5">1.1.1.232</ecNumber>
    </recommendedName>
    <alternativeName>
        <fullName evidence="8">Eicosanoid/docosanoid dehydrogenase [NAD(+)]</fullName>
    </alternativeName>
    <alternativeName>
        <fullName evidence="7">Prostaglandin dehydrogenase 1</fullName>
    </alternativeName>
</protein>
<dbReference type="PANTHER" id="PTHR44229">
    <property type="entry name" value="15-HYDROXYPROSTAGLANDIN DEHYDROGENASE [NAD(+)]"/>
    <property type="match status" value="1"/>
</dbReference>
<keyword evidence="3" id="KW-0560">Oxidoreductase</keyword>
<comment type="catalytic activity">
    <reaction evidence="15">
        <text>resolvin D1 + NAD(+) = 17-oxoresolvin D1 + NADH + H(+)</text>
        <dbReference type="Rhea" id="RHEA:50128"/>
        <dbReference type="ChEBI" id="CHEBI:15378"/>
        <dbReference type="ChEBI" id="CHEBI:57540"/>
        <dbReference type="ChEBI" id="CHEBI:57945"/>
        <dbReference type="ChEBI" id="CHEBI:132079"/>
        <dbReference type="ChEBI" id="CHEBI:132081"/>
    </reaction>
    <physiologicalReaction direction="left-to-right" evidence="15">
        <dbReference type="Rhea" id="RHEA:50129"/>
    </physiologicalReaction>
</comment>
<dbReference type="GeneTree" id="ENSGT00940000154593"/>
<evidence type="ECO:0000256" key="10">
    <source>
        <dbReference type="ARBA" id="ARBA00047325"/>
    </source>
</evidence>
<sequence>MSLQGKVALVTGAAQGLGKGFAEILLKNGAKVALLDINEAVGKDLKSAFDKEYGPDSTVFLKCDVKSDDQFKEAFEAAIKKFHKIDIVCNNAGIVDEKDWERALATNLGGVIRGTYLALSYMKKQNGGHGGVIINVASMAGILPLLTAPIYTATKHGVLGFSRAISDLSRVCNFGVRINTLCPSFAETAILSSMYSADTVKDIPSLQEMNRKIINTVGILDVSVVAEAFLQLATDESKNGSALMVTKKHTGDIPFPKVSEDLANLSSMLPL</sequence>
<comment type="catalytic activity">
    <reaction evidence="10">
        <text>prostaglandin E1 + NAD(+) = 15-oxoprostaglandin E1 + NADH + H(+)</text>
        <dbReference type="Rhea" id="RHEA:16477"/>
        <dbReference type="ChEBI" id="CHEBI:15378"/>
        <dbReference type="ChEBI" id="CHEBI:57397"/>
        <dbReference type="ChEBI" id="CHEBI:57401"/>
        <dbReference type="ChEBI" id="CHEBI:57540"/>
        <dbReference type="ChEBI" id="CHEBI:57945"/>
    </reaction>
    <physiologicalReaction direction="left-to-right" evidence="10">
        <dbReference type="Rhea" id="RHEA:16478"/>
    </physiologicalReaction>
</comment>
<evidence type="ECO:0000256" key="14">
    <source>
        <dbReference type="ARBA" id="ARBA00048144"/>
    </source>
</evidence>
<keyword evidence="2" id="KW-0644">Prostaglandin metabolism</keyword>
<accession>A0A3B3SEH4</accession>
<evidence type="ECO:0000256" key="5">
    <source>
        <dbReference type="ARBA" id="ARBA00039060"/>
    </source>
</evidence>
<proteinExistence type="inferred from homology"/>
<reference evidence="24" key="1">
    <citation type="submission" date="2025-05" db="UniProtKB">
        <authorList>
            <consortium name="Ensembl"/>
        </authorList>
    </citation>
    <scope>IDENTIFICATION</scope>
</reference>
<dbReference type="RefSeq" id="XP_023700877.1">
    <property type="nucleotide sequence ID" value="XM_023845109.2"/>
</dbReference>
<comment type="catalytic activity">
    <reaction evidence="11">
        <text>resolvin D1 + NAD(+) = 8-oxoresolvin D1 + NADH + H(+)</text>
        <dbReference type="Rhea" id="RHEA:50124"/>
        <dbReference type="ChEBI" id="CHEBI:15378"/>
        <dbReference type="ChEBI" id="CHEBI:57540"/>
        <dbReference type="ChEBI" id="CHEBI:57945"/>
        <dbReference type="ChEBI" id="CHEBI:132079"/>
        <dbReference type="ChEBI" id="CHEBI:132080"/>
    </reaction>
    <physiologicalReaction direction="left-to-right" evidence="11">
        <dbReference type="Rhea" id="RHEA:50125"/>
    </physiologicalReaction>
</comment>
<evidence type="ECO:0000256" key="4">
    <source>
        <dbReference type="ARBA" id="ARBA00038968"/>
    </source>
</evidence>
<dbReference type="OrthoDB" id="37659at2759"/>
<comment type="catalytic activity">
    <reaction evidence="20">
        <text>resolvin D2 + NAD(+) = 16-oxoresolvin D2 + NADH + H(+)</text>
        <dbReference type="Rhea" id="RHEA:53588"/>
        <dbReference type="ChEBI" id="CHEBI:15378"/>
        <dbReference type="ChEBI" id="CHEBI:57540"/>
        <dbReference type="ChEBI" id="CHEBI:57945"/>
        <dbReference type="ChEBI" id="CHEBI:133367"/>
        <dbReference type="ChEBI" id="CHEBI:137498"/>
    </reaction>
    <physiologicalReaction direction="left-to-right" evidence="20">
        <dbReference type="Rhea" id="RHEA:53589"/>
    </physiologicalReaction>
</comment>
<evidence type="ECO:0000256" key="23">
    <source>
        <dbReference type="RuleBase" id="RU000363"/>
    </source>
</evidence>
<organism evidence="24 25">
    <name type="scientific">Paramormyrops kingsleyae</name>
    <dbReference type="NCBI Taxonomy" id="1676925"/>
    <lineage>
        <taxon>Eukaryota</taxon>
        <taxon>Metazoa</taxon>
        <taxon>Chordata</taxon>
        <taxon>Craniata</taxon>
        <taxon>Vertebrata</taxon>
        <taxon>Euteleostomi</taxon>
        <taxon>Actinopterygii</taxon>
        <taxon>Neopterygii</taxon>
        <taxon>Teleostei</taxon>
        <taxon>Osteoglossocephala</taxon>
        <taxon>Osteoglossomorpha</taxon>
        <taxon>Osteoglossiformes</taxon>
        <taxon>Mormyridae</taxon>
        <taxon>Paramormyrops</taxon>
    </lineage>
</organism>
<keyword evidence="25" id="KW-1185">Reference proteome</keyword>
<dbReference type="GO" id="GO:0006693">
    <property type="term" value="P:prostaglandin metabolic process"/>
    <property type="evidence" value="ECO:0007669"/>
    <property type="project" value="UniProtKB-KW"/>
</dbReference>
<evidence type="ECO:0000256" key="16">
    <source>
        <dbReference type="ARBA" id="ARBA00048393"/>
    </source>
</evidence>
<comment type="catalytic activity">
    <reaction evidence="21">
        <text>(15S)-hydroxy-(5Z,8Z,11Z,13E)-eicosatetraenoate + NAD(+) = 15-oxo-(5Z,8Z,11Z,13E)-eicosatetraenoate + NADH + H(+)</text>
        <dbReference type="Rhea" id="RHEA:23260"/>
        <dbReference type="ChEBI" id="CHEBI:15378"/>
        <dbReference type="ChEBI" id="CHEBI:57409"/>
        <dbReference type="ChEBI" id="CHEBI:57410"/>
        <dbReference type="ChEBI" id="CHEBI:57540"/>
        <dbReference type="ChEBI" id="CHEBI:57945"/>
        <dbReference type="EC" id="1.1.1.232"/>
    </reaction>
    <physiologicalReaction direction="left-to-right" evidence="21">
        <dbReference type="Rhea" id="RHEA:23261"/>
    </physiologicalReaction>
</comment>
<dbReference type="CDD" id="cd05323">
    <property type="entry name" value="ADH_SDR_c_like"/>
    <property type="match status" value="1"/>
</dbReference>
<dbReference type="Pfam" id="PF00106">
    <property type="entry name" value="adh_short"/>
    <property type="match status" value="1"/>
</dbReference>
<comment type="catalytic activity">
    <reaction evidence="16">
        <text>resolvin D2 + NAD(+) = 7-oxoresolvin D2 + NADH + H(+)</text>
        <dbReference type="Rhea" id="RHEA:53584"/>
        <dbReference type="ChEBI" id="CHEBI:15378"/>
        <dbReference type="ChEBI" id="CHEBI:57540"/>
        <dbReference type="ChEBI" id="CHEBI:57945"/>
        <dbReference type="ChEBI" id="CHEBI:133367"/>
        <dbReference type="ChEBI" id="CHEBI:137497"/>
    </reaction>
    <physiologicalReaction direction="left-to-right" evidence="16">
        <dbReference type="Rhea" id="RHEA:53585"/>
    </physiologicalReaction>
</comment>
<dbReference type="PRINTS" id="PR00080">
    <property type="entry name" value="SDRFAMILY"/>
</dbReference>
<evidence type="ECO:0000256" key="3">
    <source>
        <dbReference type="ARBA" id="ARBA00023002"/>
    </source>
</evidence>
<evidence type="ECO:0000256" key="19">
    <source>
        <dbReference type="ARBA" id="ARBA00048739"/>
    </source>
</evidence>
<dbReference type="STRING" id="1676925.ENSPKIP00000028391"/>
<comment type="catalytic activity">
    <reaction evidence="18">
        <text>prostaglandin A1 + NAD(+) = 15-oxo-prostaglandin A1 + NADH + H(+)</text>
        <dbReference type="Rhea" id="RHEA:41263"/>
        <dbReference type="ChEBI" id="CHEBI:15378"/>
        <dbReference type="ChEBI" id="CHEBI:57398"/>
        <dbReference type="ChEBI" id="CHEBI:57540"/>
        <dbReference type="ChEBI" id="CHEBI:57945"/>
        <dbReference type="ChEBI" id="CHEBI:85072"/>
    </reaction>
    <physiologicalReaction direction="left-to-right" evidence="18">
        <dbReference type="Rhea" id="RHEA:41264"/>
    </physiologicalReaction>
</comment>
<evidence type="ECO:0000256" key="13">
    <source>
        <dbReference type="ARBA" id="ARBA00048140"/>
    </source>
</evidence>
<evidence type="ECO:0000256" key="20">
    <source>
        <dbReference type="ARBA" id="ARBA00048921"/>
    </source>
</evidence>
<dbReference type="Ensembl" id="ENSPKIT00000009170.1">
    <property type="protein sequence ID" value="ENSPKIP00000028391.1"/>
    <property type="gene ID" value="ENSPKIG00000010053.1"/>
</dbReference>
<dbReference type="Gene3D" id="3.40.50.720">
    <property type="entry name" value="NAD(P)-binding Rossmann-like Domain"/>
    <property type="match status" value="1"/>
</dbReference>
<evidence type="ECO:0000313" key="24">
    <source>
        <dbReference type="Ensembl" id="ENSPKIP00000028391.1"/>
    </source>
</evidence>
<evidence type="ECO:0000256" key="2">
    <source>
        <dbReference type="ARBA" id="ARBA00022501"/>
    </source>
</evidence>
<dbReference type="InterPro" id="IPR002347">
    <property type="entry name" value="SDR_fam"/>
</dbReference>
<dbReference type="PANTHER" id="PTHR44229:SF5">
    <property type="entry name" value="15-HYDROXYPROSTAGLANDIN DEHYDROGENASE [NAD(+)]"/>
    <property type="match status" value="1"/>
</dbReference>
<dbReference type="GeneID" id="111860928"/>
<dbReference type="RefSeq" id="XP_023700879.1">
    <property type="nucleotide sequence ID" value="XM_023845111.2"/>
</dbReference>
<comment type="catalytic activity">
    <reaction evidence="17">
        <text>lipoxin A4 + NAD(+) = 15-oxo-(5S,6R)-dihydroxy-(7E,9E,11Z,13E)-eicosatetraenoate + NADH + H(+)</text>
        <dbReference type="Rhea" id="RHEA:41572"/>
        <dbReference type="ChEBI" id="CHEBI:15378"/>
        <dbReference type="ChEBI" id="CHEBI:57540"/>
        <dbReference type="ChEBI" id="CHEBI:57945"/>
        <dbReference type="ChEBI" id="CHEBI:67026"/>
        <dbReference type="ChEBI" id="CHEBI:78311"/>
    </reaction>
    <physiologicalReaction direction="left-to-right" evidence="17">
        <dbReference type="Rhea" id="RHEA:41573"/>
    </physiologicalReaction>
</comment>
<evidence type="ECO:0000256" key="22">
    <source>
        <dbReference type="ARBA" id="ARBA00049188"/>
    </source>
</evidence>
<comment type="similarity">
    <text evidence="1 23">Belongs to the short-chain dehydrogenases/reductases (SDR) family.</text>
</comment>
<dbReference type="SUPFAM" id="SSF51735">
    <property type="entry name" value="NAD(P)-binding Rossmann-fold domains"/>
    <property type="match status" value="1"/>
</dbReference>
<comment type="catalytic activity">
    <reaction evidence="19">
        <text>prostaglandin E2 + NAD(+) = 15-oxoprostaglandin E2 + NADH + H(+)</text>
        <dbReference type="Rhea" id="RHEA:11876"/>
        <dbReference type="ChEBI" id="CHEBI:15378"/>
        <dbReference type="ChEBI" id="CHEBI:57400"/>
        <dbReference type="ChEBI" id="CHEBI:57540"/>
        <dbReference type="ChEBI" id="CHEBI:57945"/>
        <dbReference type="ChEBI" id="CHEBI:606564"/>
        <dbReference type="EC" id="1.1.1.141"/>
    </reaction>
    <physiologicalReaction direction="left-to-right" evidence="19">
        <dbReference type="Rhea" id="RHEA:11877"/>
    </physiologicalReaction>
</comment>
<dbReference type="EC" id="1.1.1.232" evidence="5"/>
<keyword evidence="2" id="KW-0443">Lipid metabolism</keyword>
<dbReference type="GO" id="GO:0047034">
    <property type="term" value="F:15-hydroxyicosatetraenoate dehydrogenase activity"/>
    <property type="evidence" value="ECO:0007669"/>
    <property type="project" value="UniProtKB-EC"/>
</dbReference>
<comment type="catalytic activity">
    <reaction evidence="22">
        <text>resolvin E1 + NAD(+) = 18-oxo-resolvin E1 + NADH + H(+)</text>
        <dbReference type="Rhea" id="RHEA:49244"/>
        <dbReference type="ChEBI" id="CHEBI:15378"/>
        <dbReference type="ChEBI" id="CHEBI:57540"/>
        <dbReference type="ChEBI" id="CHEBI:57945"/>
        <dbReference type="ChEBI" id="CHEBI:91000"/>
        <dbReference type="ChEBI" id="CHEBI:91001"/>
    </reaction>
    <physiologicalReaction direction="left-to-right" evidence="22">
        <dbReference type="Rhea" id="RHEA:49245"/>
    </physiologicalReaction>
</comment>
<dbReference type="AlphaFoldDB" id="A0A3B3SEH4"/>
<keyword evidence="2" id="KW-0276">Fatty acid metabolism</keyword>
<evidence type="ECO:0000256" key="8">
    <source>
        <dbReference type="ARBA" id="ARBA00042026"/>
    </source>
</evidence>
<dbReference type="PRINTS" id="PR00081">
    <property type="entry name" value="GDHRDH"/>
</dbReference>
<name>A0A3B3SEH4_9TELE</name>
<dbReference type="InterPro" id="IPR036291">
    <property type="entry name" value="NAD(P)-bd_dom_sf"/>
</dbReference>